<name>A0ABW8I8F0_9BACI</name>
<dbReference type="PANTHER" id="PTHR43094:SF1">
    <property type="entry name" value="AMINOTRANSFERASE CLASS-III"/>
    <property type="match status" value="1"/>
</dbReference>
<keyword evidence="2 3" id="KW-0663">Pyridoxal phosphate</keyword>
<dbReference type="Proteomes" id="UP001619911">
    <property type="component" value="Unassembled WGS sequence"/>
</dbReference>
<dbReference type="PANTHER" id="PTHR43094">
    <property type="entry name" value="AMINOTRANSFERASE"/>
    <property type="match status" value="1"/>
</dbReference>
<dbReference type="InterPro" id="IPR015424">
    <property type="entry name" value="PyrdxlP-dep_Trfase"/>
</dbReference>
<comment type="caution">
    <text evidence="4">The sequence shown here is derived from an EMBL/GenBank/DDBJ whole genome shotgun (WGS) entry which is preliminary data.</text>
</comment>
<evidence type="ECO:0000256" key="3">
    <source>
        <dbReference type="RuleBase" id="RU003560"/>
    </source>
</evidence>
<dbReference type="InterPro" id="IPR015421">
    <property type="entry name" value="PyrdxlP-dep_Trfase_major"/>
</dbReference>
<dbReference type="GO" id="GO:0008483">
    <property type="term" value="F:transaminase activity"/>
    <property type="evidence" value="ECO:0007669"/>
    <property type="project" value="UniProtKB-KW"/>
</dbReference>
<comment type="similarity">
    <text evidence="1 3">Belongs to the class-III pyridoxal-phosphate-dependent aminotransferase family.</text>
</comment>
<dbReference type="SUPFAM" id="SSF53383">
    <property type="entry name" value="PLP-dependent transferases"/>
    <property type="match status" value="1"/>
</dbReference>
<organism evidence="4 5">
    <name type="scientific">Bacillus lumedeiriae</name>
    <dbReference type="NCBI Taxonomy" id="3058829"/>
    <lineage>
        <taxon>Bacteria</taxon>
        <taxon>Bacillati</taxon>
        <taxon>Bacillota</taxon>
        <taxon>Bacilli</taxon>
        <taxon>Bacillales</taxon>
        <taxon>Bacillaceae</taxon>
        <taxon>Bacillus</taxon>
    </lineage>
</organism>
<evidence type="ECO:0000256" key="2">
    <source>
        <dbReference type="ARBA" id="ARBA00022898"/>
    </source>
</evidence>
<dbReference type="CDD" id="cd00610">
    <property type="entry name" value="OAT_like"/>
    <property type="match status" value="1"/>
</dbReference>
<dbReference type="EMBL" id="JAUIYO010000005">
    <property type="protein sequence ID" value="MFK2825748.1"/>
    <property type="molecule type" value="Genomic_DNA"/>
</dbReference>
<dbReference type="Pfam" id="PF00202">
    <property type="entry name" value="Aminotran_3"/>
    <property type="match status" value="1"/>
</dbReference>
<evidence type="ECO:0000313" key="4">
    <source>
        <dbReference type="EMBL" id="MFK2825748.1"/>
    </source>
</evidence>
<dbReference type="PROSITE" id="PS00600">
    <property type="entry name" value="AA_TRANSFER_CLASS_3"/>
    <property type="match status" value="1"/>
</dbReference>
<keyword evidence="4" id="KW-0032">Aminotransferase</keyword>
<sequence>MVESITMNNVNIERLKEIDKKHYFHPISSVKQFKKGPSMIFTEAKGIHVKDVYGKEYIDGVSALWNVNIGFGREELAEVAKQQILKQSYASSFYNFSHDAVIHLSEKLASITPGDLNVFFYTSGGSESNDTAIKLARHYWKLKGKEEKTKIVSFEGGYHGITIGATSATGIQEYKDMTTSNPANFLHAKPHLLNCELGDKNDPNYGKSIRGIIEKEGADTIAAIILEPVLGVGGVRIPPAGYLKALRDLCDEHGILMITDEVICGFGRTGKMFGVENWDVVPDMMSMAKGITSGYVQLGAVAFKESLRDEIIELSGDNFFFHGFTYSGHPTACAVALKNIEIIESEDLVGNAKRMEQVMMKGFQYLEEKHSIAAKSRGVGLMGGIELLADRDIGKEFDPSANAAPTVVEECLKRNVILRALTFGGRNVVPLAPPLIINKRQVETIIEVLSDSITAFEKKR</sequence>
<dbReference type="Gene3D" id="3.90.1150.10">
    <property type="entry name" value="Aspartate Aminotransferase, domain 1"/>
    <property type="match status" value="1"/>
</dbReference>
<keyword evidence="4" id="KW-0808">Transferase</keyword>
<dbReference type="Gene3D" id="3.40.640.10">
    <property type="entry name" value="Type I PLP-dependent aspartate aminotransferase-like (Major domain)"/>
    <property type="match status" value="1"/>
</dbReference>
<reference evidence="4 5" key="1">
    <citation type="submission" date="2023-07" db="EMBL/GenBank/DDBJ databases">
        <title>Bacillus lucianemedeirus sp. nov, a new species isolated from an immunobiological production facility.</title>
        <authorList>
            <person name="Costa L.V."/>
            <person name="Miranda R.V.S.L."/>
            <person name="Brandao M.L.L."/>
            <person name="Reis C.M.F."/>
            <person name="Frazao A.M."/>
            <person name="Cruz F.V."/>
            <person name="Baio P.V.P."/>
            <person name="Veras J.F.C."/>
            <person name="Ramos J.N."/>
            <person name="Vieira V."/>
        </authorList>
    </citation>
    <scope>NUCLEOTIDE SEQUENCE [LARGE SCALE GENOMIC DNA]</scope>
    <source>
        <strain evidence="4 5">B190/17</strain>
    </source>
</reference>
<dbReference type="InterPro" id="IPR005814">
    <property type="entry name" value="Aminotrans_3"/>
</dbReference>
<dbReference type="PIRSF" id="PIRSF000521">
    <property type="entry name" value="Transaminase_4ab_Lys_Orn"/>
    <property type="match status" value="1"/>
</dbReference>
<accession>A0ABW8I8F0</accession>
<keyword evidence="5" id="KW-1185">Reference proteome</keyword>
<gene>
    <name evidence="4" type="ORF">QYG89_08700</name>
</gene>
<protein>
    <submittedName>
        <fullName evidence="4">Aspartate aminotransferase family protein</fullName>
    </submittedName>
</protein>
<evidence type="ECO:0000313" key="5">
    <source>
        <dbReference type="Proteomes" id="UP001619911"/>
    </source>
</evidence>
<dbReference type="RefSeq" id="WP_404316605.1">
    <property type="nucleotide sequence ID" value="NZ_JAUIYO010000005.1"/>
</dbReference>
<dbReference type="InterPro" id="IPR015422">
    <property type="entry name" value="PyrdxlP-dep_Trfase_small"/>
</dbReference>
<dbReference type="InterPro" id="IPR049704">
    <property type="entry name" value="Aminotrans_3_PPA_site"/>
</dbReference>
<evidence type="ECO:0000256" key="1">
    <source>
        <dbReference type="ARBA" id="ARBA00008954"/>
    </source>
</evidence>
<proteinExistence type="inferred from homology"/>